<keyword evidence="1" id="KW-1133">Transmembrane helix</keyword>
<evidence type="ECO:0000313" key="3">
    <source>
        <dbReference type="Proteomes" id="UP000838412"/>
    </source>
</evidence>
<dbReference type="EMBL" id="OV696691">
    <property type="protein sequence ID" value="CAH1268319.1"/>
    <property type="molecule type" value="Genomic_DNA"/>
</dbReference>
<keyword evidence="1" id="KW-0472">Membrane</keyword>
<feature type="transmembrane region" description="Helical" evidence="1">
    <location>
        <begin position="128"/>
        <end position="157"/>
    </location>
</feature>
<feature type="transmembrane region" description="Helical" evidence="1">
    <location>
        <begin position="86"/>
        <end position="108"/>
    </location>
</feature>
<feature type="transmembrane region" description="Helical" evidence="1">
    <location>
        <begin position="45"/>
        <end position="65"/>
    </location>
</feature>
<dbReference type="PANTHER" id="PTHR33444:SF2">
    <property type="entry name" value="MARVEL DOMAIN-CONTAINING PROTEIN"/>
    <property type="match status" value="1"/>
</dbReference>
<reference evidence="2" key="1">
    <citation type="submission" date="2022-01" db="EMBL/GenBank/DDBJ databases">
        <authorList>
            <person name="Braso-Vives M."/>
        </authorList>
    </citation>
    <scope>NUCLEOTIDE SEQUENCE</scope>
</reference>
<evidence type="ECO:0000313" key="2">
    <source>
        <dbReference type="EMBL" id="CAH1268319.1"/>
    </source>
</evidence>
<dbReference type="PANTHER" id="PTHR33444">
    <property type="entry name" value="SI:DKEY-19B23.12-RELATED"/>
    <property type="match status" value="1"/>
</dbReference>
<keyword evidence="3" id="KW-1185">Reference proteome</keyword>
<feature type="transmembrane region" description="Helical" evidence="1">
    <location>
        <begin position="20"/>
        <end position="39"/>
    </location>
</feature>
<dbReference type="AlphaFoldDB" id="A0A8K0A5R0"/>
<proteinExistence type="predicted"/>
<gene>
    <name evidence="2" type="primary">Hypp3859</name>
    <name evidence="2" type="ORF">BLAG_LOCUS21301</name>
</gene>
<evidence type="ECO:0000256" key="1">
    <source>
        <dbReference type="SAM" id="Phobius"/>
    </source>
</evidence>
<dbReference type="InterPro" id="IPR040350">
    <property type="entry name" value="TMEM272"/>
</dbReference>
<dbReference type="OrthoDB" id="6157510at2759"/>
<sequence>MYSTMGEQESTRTVFICETFWRLVSLGIIVAMVVVGSVYVHDCPIQYMIPVYLIVYGIFLLLPTFTARHKKAGEDPPDVLQSPGQCCFQGIVGCFLLVWFIGGTSWVYPAFPMVDLTNTTSPNYCQPVLYNFAFTITTATWVVTGLGLLASLCYLGFTLMRGDQNQYSDV</sequence>
<dbReference type="Proteomes" id="UP000838412">
    <property type="component" value="Chromosome 6"/>
</dbReference>
<name>A0A8K0A5R0_BRALA</name>
<accession>A0A8K0A5R0</accession>
<protein>
    <submittedName>
        <fullName evidence="2">Hypp3859 protein</fullName>
    </submittedName>
</protein>
<organism evidence="2 3">
    <name type="scientific">Branchiostoma lanceolatum</name>
    <name type="common">Common lancelet</name>
    <name type="synonym">Amphioxus lanceolatum</name>
    <dbReference type="NCBI Taxonomy" id="7740"/>
    <lineage>
        <taxon>Eukaryota</taxon>
        <taxon>Metazoa</taxon>
        <taxon>Chordata</taxon>
        <taxon>Cephalochordata</taxon>
        <taxon>Leptocardii</taxon>
        <taxon>Amphioxiformes</taxon>
        <taxon>Branchiostomatidae</taxon>
        <taxon>Branchiostoma</taxon>
    </lineage>
</organism>
<keyword evidence="1" id="KW-0812">Transmembrane</keyword>